<reference evidence="1" key="1">
    <citation type="journal article" date="2022" name="bioRxiv">
        <title>Sequencing and chromosome-scale assembly of the giantPleurodeles waltlgenome.</title>
        <authorList>
            <person name="Brown T."/>
            <person name="Elewa A."/>
            <person name="Iarovenko S."/>
            <person name="Subramanian E."/>
            <person name="Araus A.J."/>
            <person name="Petzold A."/>
            <person name="Susuki M."/>
            <person name="Suzuki K.-i.T."/>
            <person name="Hayashi T."/>
            <person name="Toyoda A."/>
            <person name="Oliveira C."/>
            <person name="Osipova E."/>
            <person name="Leigh N.D."/>
            <person name="Simon A."/>
            <person name="Yun M.H."/>
        </authorList>
    </citation>
    <scope>NUCLEOTIDE SEQUENCE</scope>
    <source>
        <strain evidence="1">20211129_DDA</strain>
        <tissue evidence="1">Liver</tissue>
    </source>
</reference>
<dbReference type="AlphaFoldDB" id="A0AAV7P5W1"/>
<organism evidence="1 2">
    <name type="scientific">Pleurodeles waltl</name>
    <name type="common">Iberian ribbed newt</name>
    <dbReference type="NCBI Taxonomy" id="8319"/>
    <lineage>
        <taxon>Eukaryota</taxon>
        <taxon>Metazoa</taxon>
        <taxon>Chordata</taxon>
        <taxon>Craniata</taxon>
        <taxon>Vertebrata</taxon>
        <taxon>Euteleostomi</taxon>
        <taxon>Amphibia</taxon>
        <taxon>Batrachia</taxon>
        <taxon>Caudata</taxon>
        <taxon>Salamandroidea</taxon>
        <taxon>Salamandridae</taxon>
        <taxon>Pleurodelinae</taxon>
        <taxon>Pleurodeles</taxon>
    </lineage>
</organism>
<gene>
    <name evidence="1" type="ORF">NDU88_000489</name>
</gene>
<protein>
    <submittedName>
        <fullName evidence="1">Uncharacterized protein</fullName>
    </submittedName>
</protein>
<evidence type="ECO:0000313" key="2">
    <source>
        <dbReference type="Proteomes" id="UP001066276"/>
    </source>
</evidence>
<proteinExistence type="predicted"/>
<keyword evidence="2" id="KW-1185">Reference proteome</keyword>
<dbReference type="Proteomes" id="UP001066276">
    <property type="component" value="Chromosome 7"/>
</dbReference>
<sequence>MQDRVLGTWAVLCMKDSLQKCTEALAAAVMQYTGLLSGVGRQGLTSTKFGQMDHWTVGVTWIQLLCSRDHTRHGERGPRGPVKQKFGACVSRGKILSTHRRFLLGFQCRVKAESSQCMHHQETVEKASRIRRYKVAGSLLAPLWQFCRHPGAVSGRSLAEVEEGDAEELW</sequence>
<name>A0AAV7P5W1_PLEWA</name>
<dbReference type="EMBL" id="JANPWB010000011">
    <property type="protein sequence ID" value="KAJ1121983.1"/>
    <property type="molecule type" value="Genomic_DNA"/>
</dbReference>
<evidence type="ECO:0000313" key="1">
    <source>
        <dbReference type="EMBL" id="KAJ1121983.1"/>
    </source>
</evidence>
<comment type="caution">
    <text evidence="1">The sequence shown here is derived from an EMBL/GenBank/DDBJ whole genome shotgun (WGS) entry which is preliminary data.</text>
</comment>
<accession>A0AAV7P5W1</accession>